<dbReference type="Proteomes" id="UP000831537">
    <property type="component" value="Chromosome"/>
</dbReference>
<protein>
    <submittedName>
        <fullName evidence="1">Uncharacterized protein</fullName>
    </submittedName>
</protein>
<evidence type="ECO:0000313" key="1">
    <source>
        <dbReference type="EMBL" id="UOQ84723.1"/>
    </source>
</evidence>
<keyword evidence="2" id="KW-1185">Reference proteome</keyword>
<dbReference type="RefSeq" id="WP_244742876.1">
    <property type="nucleotide sequence ID" value="NZ_CP095071.1"/>
</dbReference>
<accession>A0ABY4GKJ9</accession>
<dbReference type="EMBL" id="CP095071">
    <property type="protein sequence ID" value="UOQ84723.1"/>
    <property type="molecule type" value="Genomic_DNA"/>
</dbReference>
<gene>
    <name evidence="1" type="ORF">MUN87_19015</name>
</gene>
<name>A0ABY4GKJ9_9BACI</name>
<sequence length="56" mass="6506">MSYELFDETYDLDQALHQLTELEDLFRKGIIPLDIENILTLMISFEPLVAFITADT</sequence>
<reference evidence="1 2" key="1">
    <citation type="submission" date="2022-04" db="EMBL/GenBank/DDBJ databases">
        <title>Gracilibacillus sp. isolated from saltern.</title>
        <authorList>
            <person name="Won M."/>
            <person name="Lee C.-M."/>
            <person name="Woen H.-Y."/>
            <person name="Kwon S.-W."/>
        </authorList>
    </citation>
    <scope>NUCLEOTIDE SEQUENCE [LARGE SCALE GENOMIC DNA]</scope>
    <source>
        <strain evidence="1 2">SSPM10-3</strain>
    </source>
</reference>
<organism evidence="1 2">
    <name type="scientific">Gracilibacillus salinarum</name>
    <dbReference type="NCBI Taxonomy" id="2932255"/>
    <lineage>
        <taxon>Bacteria</taxon>
        <taxon>Bacillati</taxon>
        <taxon>Bacillota</taxon>
        <taxon>Bacilli</taxon>
        <taxon>Bacillales</taxon>
        <taxon>Bacillaceae</taxon>
        <taxon>Gracilibacillus</taxon>
    </lineage>
</organism>
<proteinExistence type="predicted"/>
<evidence type="ECO:0000313" key="2">
    <source>
        <dbReference type="Proteomes" id="UP000831537"/>
    </source>
</evidence>